<evidence type="ECO:0000313" key="9">
    <source>
        <dbReference type="Proteomes" id="UP001152759"/>
    </source>
</evidence>
<dbReference type="SMART" id="SM01144">
    <property type="entry name" value="DTW"/>
    <property type="match status" value="1"/>
</dbReference>
<dbReference type="GO" id="GO:0008033">
    <property type="term" value="P:tRNA processing"/>
    <property type="evidence" value="ECO:0007669"/>
    <property type="project" value="UniProtKB-KW"/>
</dbReference>
<keyword evidence="3" id="KW-0949">S-adenosyl-L-methionine</keyword>
<evidence type="ECO:0000256" key="3">
    <source>
        <dbReference type="ARBA" id="ARBA00022691"/>
    </source>
</evidence>
<sequence>MADDSSAWDDLMELPADPPDMRLVCLNCSRPQSVCWCPFLPVSPLNPNCRVVLLQHPAEEKRSVRTAPILSLALAPGKCLIFKGKKFPHARHEGLADILASPNAILLYPSSTSVSIETLDLVSQDSEKFYDLVLIDGTWPQAKTIFNNSPILRNMKQVTLTNHEGSRFVIRTQPTDKCLSTLETAAKALALLENCQEIQEILLKPLNAMCDFQLNHGAVTHHSKEFCIQNQIYPKLVGKRLSKLMRNACKDNN</sequence>
<name>A0A9P0A1F0_BEMTA</name>
<dbReference type="InterPro" id="IPR039262">
    <property type="entry name" value="DTWD2/TAPT"/>
</dbReference>
<dbReference type="KEGG" id="btab:109036360"/>
<evidence type="ECO:0000259" key="7">
    <source>
        <dbReference type="SMART" id="SM01144"/>
    </source>
</evidence>
<keyword evidence="9" id="KW-1185">Reference proteome</keyword>
<dbReference type="Proteomes" id="UP001152759">
    <property type="component" value="Chromosome 1"/>
</dbReference>
<evidence type="ECO:0000256" key="6">
    <source>
        <dbReference type="ARBA" id="ARBA00048718"/>
    </source>
</evidence>
<dbReference type="PANTHER" id="PTHR21392:SF0">
    <property type="entry name" value="TRNA-URIDINE AMINOCARBOXYPROPYLTRANSFERASE 2"/>
    <property type="match status" value="1"/>
</dbReference>
<dbReference type="GO" id="GO:0016432">
    <property type="term" value="F:tRNA-uridine aminocarboxypropyltransferase activity"/>
    <property type="evidence" value="ECO:0007669"/>
    <property type="project" value="UniProtKB-EC"/>
</dbReference>
<organism evidence="8 9">
    <name type="scientific">Bemisia tabaci</name>
    <name type="common">Sweetpotato whitefly</name>
    <name type="synonym">Aleurodes tabaci</name>
    <dbReference type="NCBI Taxonomy" id="7038"/>
    <lineage>
        <taxon>Eukaryota</taxon>
        <taxon>Metazoa</taxon>
        <taxon>Ecdysozoa</taxon>
        <taxon>Arthropoda</taxon>
        <taxon>Hexapoda</taxon>
        <taxon>Insecta</taxon>
        <taxon>Pterygota</taxon>
        <taxon>Neoptera</taxon>
        <taxon>Paraneoptera</taxon>
        <taxon>Hemiptera</taxon>
        <taxon>Sternorrhyncha</taxon>
        <taxon>Aleyrodoidea</taxon>
        <taxon>Aleyrodidae</taxon>
        <taxon>Aleyrodinae</taxon>
        <taxon>Bemisia</taxon>
    </lineage>
</organism>
<comment type="catalytic activity">
    <reaction evidence="6">
        <text>a uridine in tRNA + S-adenosyl-L-methionine = a 3-[(3S)-3-amino-3-carboxypropyl]uridine in tRNA + S-methyl-5'-thioadenosine + H(+)</text>
        <dbReference type="Rhea" id="RHEA:62432"/>
        <dbReference type="Rhea" id="RHEA-COMP:13339"/>
        <dbReference type="Rhea" id="RHEA-COMP:16092"/>
        <dbReference type="ChEBI" id="CHEBI:15378"/>
        <dbReference type="ChEBI" id="CHEBI:17509"/>
        <dbReference type="ChEBI" id="CHEBI:59789"/>
        <dbReference type="ChEBI" id="CHEBI:65315"/>
        <dbReference type="ChEBI" id="CHEBI:82930"/>
        <dbReference type="EC" id="2.5.1.25"/>
    </reaction>
</comment>
<keyword evidence="2" id="KW-0808">Transferase</keyword>
<dbReference type="EMBL" id="OU963862">
    <property type="protein sequence ID" value="CAH0382303.1"/>
    <property type="molecule type" value="Genomic_DNA"/>
</dbReference>
<dbReference type="InterPro" id="IPR005636">
    <property type="entry name" value="DTW"/>
</dbReference>
<evidence type="ECO:0000256" key="2">
    <source>
        <dbReference type="ARBA" id="ARBA00022679"/>
    </source>
</evidence>
<dbReference type="PANTHER" id="PTHR21392">
    <property type="entry name" value="TRNA-URIDINE AMINOCARBOXYPROPYLTRANSFERASE 2"/>
    <property type="match status" value="1"/>
</dbReference>
<dbReference type="AlphaFoldDB" id="A0A9P0A1F0"/>
<evidence type="ECO:0000256" key="1">
    <source>
        <dbReference type="ARBA" id="ARBA00012386"/>
    </source>
</evidence>
<reference evidence="8" key="1">
    <citation type="submission" date="2021-12" db="EMBL/GenBank/DDBJ databases">
        <authorList>
            <person name="King R."/>
        </authorList>
    </citation>
    <scope>NUCLEOTIDE SEQUENCE</scope>
</reference>
<feature type="domain" description="DTW" evidence="7">
    <location>
        <begin position="21"/>
        <end position="218"/>
    </location>
</feature>
<dbReference type="Pfam" id="PF03942">
    <property type="entry name" value="DTW"/>
    <property type="match status" value="1"/>
</dbReference>
<dbReference type="EC" id="2.5.1.25" evidence="1"/>
<keyword evidence="4" id="KW-0819">tRNA processing</keyword>
<evidence type="ECO:0000313" key="8">
    <source>
        <dbReference type="EMBL" id="CAH0382303.1"/>
    </source>
</evidence>
<accession>A0A9P0A1F0</accession>
<evidence type="ECO:0000256" key="4">
    <source>
        <dbReference type="ARBA" id="ARBA00022694"/>
    </source>
</evidence>
<gene>
    <name evidence="8" type="ORF">BEMITA_LOCUS1857</name>
</gene>
<evidence type="ECO:0000256" key="5">
    <source>
        <dbReference type="ARBA" id="ARBA00034489"/>
    </source>
</evidence>
<proteinExistence type="inferred from homology"/>
<comment type="similarity">
    <text evidence="5">Belongs to the TDD superfamily. DTWD2 family.</text>
</comment>
<protein>
    <recommendedName>
        <fullName evidence="1">tRNA-uridine aminocarboxypropyltransferase</fullName>
        <ecNumber evidence="1">2.5.1.25</ecNumber>
    </recommendedName>
</protein>